<reference evidence="2 3" key="1">
    <citation type="submission" date="2015-04" db="EMBL/GenBank/DDBJ databases">
        <title>Lasius niger genome sequencing.</title>
        <authorList>
            <person name="Konorov E.A."/>
            <person name="Nikitin M.A."/>
            <person name="Kirill M.V."/>
            <person name="Chang P."/>
        </authorList>
    </citation>
    <scope>NUCLEOTIDE SEQUENCE [LARGE SCALE GENOMIC DNA]</scope>
    <source>
        <tissue evidence="2">Whole</tissue>
    </source>
</reference>
<dbReference type="PANTHER" id="PTHR24637:SF388">
    <property type="entry name" value="NEMATODE CUTICLE COLLAGEN N-TERMINAL DOMAIN-CONTAINING PROTEIN"/>
    <property type="match status" value="1"/>
</dbReference>
<dbReference type="InterPro" id="IPR008160">
    <property type="entry name" value="Collagen"/>
</dbReference>
<dbReference type="AlphaFoldDB" id="A0A0J7KMK3"/>
<feature type="compositionally biased region" description="Low complexity" evidence="1">
    <location>
        <begin position="213"/>
        <end position="228"/>
    </location>
</feature>
<feature type="compositionally biased region" description="Pro residues" evidence="1">
    <location>
        <begin position="104"/>
        <end position="117"/>
    </location>
</feature>
<protein>
    <submittedName>
        <fullName evidence="2">Olfactomedin-like protein 2a protein</fullName>
    </submittedName>
</protein>
<sequence>MNSKSALLVQRWMLQPRVLLVLIFLQFIIQFFTSVYLYKYVTNVDSDLRLVKSQYPPETVALPRRRRSSALPTGEDNAVSDIASRFDAIENFCRSSAKYCPPGLPGAPGNPGPPGEPGLPGIQGMVGPKGPPGQPGHPGVRGSKGDIGPPGFDGRDGVPGEPGLDGIPGRSGLDGIPGTNGKPGMNGSPGTPGRNGTDGRPGQMGPQGPPGPRGDLGPPGRPGIPGKDGMPGIQAYKMNINDHSMHDILIPPSIVDDMRDVEKLKLGKDVTYGHPMPPSVDQEQELCIPQETCTTCPKCTYTDIVDASVLVCGDTVV</sequence>
<keyword evidence="3" id="KW-1185">Reference proteome</keyword>
<dbReference type="Pfam" id="PF01391">
    <property type="entry name" value="Collagen"/>
    <property type="match status" value="2"/>
</dbReference>
<dbReference type="EMBL" id="LBMM01005362">
    <property type="protein sequence ID" value="KMQ91578.1"/>
    <property type="molecule type" value="Genomic_DNA"/>
</dbReference>
<dbReference type="OrthoDB" id="8626508at2759"/>
<dbReference type="STRING" id="67767.A0A0J7KMK3"/>
<dbReference type="PaxDb" id="67767-A0A0J7KMK3"/>
<gene>
    <name evidence="2" type="ORF">RF55_8537</name>
</gene>
<comment type="caution">
    <text evidence="2">The sequence shown here is derived from an EMBL/GenBank/DDBJ whole genome shotgun (WGS) entry which is preliminary data.</text>
</comment>
<evidence type="ECO:0000256" key="1">
    <source>
        <dbReference type="SAM" id="MobiDB-lite"/>
    </source>
</evidence>
<feature type="region of interest" description="Disordered" evidence="1">
    <location>
        <begin position="104"/>
        <end position="230"/>
    </location>
</feature>
<evidence type="ECO:0000313" key="3">
    <source>
        <dbReference type="Proteomes" id="UP000036403"/>
    </source>
</evidence>
<name>A0A0J7KMK3_LASNI</name>
<dbReference type="PANTHER" id="PTHR24637">
    <property type="entry name" value="COLLAGEN"/>
    <property type="match status" value="1"/>
</dbReference>
<proteinExistence type="predicted"/>
<organism evidence="2 3">
    <name type="scientific">Lasius niger</name>
    <name type="common">Black garden ant</name>
    <dbReference type="NCBI Taxonomy" id="67767"/>
    <lineage>
        <taxon>Eukaryota</taxon>
        <taxon>Metazoa</taxon>
        <taxon>Ecdysozoa</taxon>
        <taxon>Arthropoda</taxon>
        <taxon>Hexapoda</taxon>
        <taxon>Insecta</taxon>
        <taxon>Pterygota</taxon>
        <taxon>Neoptera</taxon>
        <taxon>Endopterygota</taxon>
        <taxon>Hymenoptera</taxon>
        <taxon>Apocrita</taxon>
        <taxon>Aculeata</taxon>
        <taxon>Formicoidea</taxon>
        <taxon>Formicidae</taxon>
        <taxon>Formicinae</taxon>
        <taxon>Lasius</taxon>
        <taxon>Lasius</taxon>
    </lineage>
</organism>
<dbReference type="Proteomes" id="UP000036403">
    <property type="component" value="Unassembled WGS sequence"/>
</dbReference>
<accession>A0A0J7KMK3</accession>
<evidence type="ECO:0000313" key="2">
    <source>
        <dbReference type="EMBL" id="KMQ91578.1"/>
    </source>
</evidence>